<organism evidence="2 3">
    <name type="scientific">Lojkania enalia</name>
    <dbReference type="NCBI Taxonomy" id="147567"/>
    <lineage>
        <taxon>Eukaryota</taxon>
        <taxon>Fungi</taxon>
        <taxon>Dikarya</taxon>
        <taxon>Ascomycota</taxon>
        <taxon>Pezizomycotina</taxon>
        <taxon>Dothideomycetes</taxon>
        <taxon>Pleosporomycetidae</taxon>
        <taxon>Pleosporales</taxon>
        <taxon>Pleosporales incertae sedis</taxon>
        <taxon>Lojkania</taxon>
    </lineage>
</organism>
<evidence type="ECO:0000313" key="3">
    <source>
        <dbReference type="Proteomes" id="UP000800093"/>
    </source>
</evidence>
<feature type="compositionally biased region" description="Polar residues" evidence="1">
    <location>
        <begin position="206"/>
        <end position="221"/>
    </location>
</feature>
<dbReference type="Proteomes" id="UP000800093">
    <property type="component" value="Unassembled WGS sequence"/>
</dbReference>
<dbReference type="EMBL" id="ML986596">
    <property type="protein sequence ID" value="KAF2266581.1"/>
    <property type="molecule type" value="Genomic_DNA"/>
</dbReference>
<protein>
    <submittedName>
        <fullName evidence="2">Uncharacterized protein</fullName>
    </submittedName>
</protein>
<feature type="region of interest" description="Disordered" evidence="1">
    <location>
        <begin position="184"/>
        <end position="222"/>
    </location>
</feature>
<evidence type="ECO:0000256" key="1">
    <source>
        <dbReference type="SAM" id="MobiDB-lite"/>
    </source>
</evidence>
<evidence type="ECO:0000313" key="2">
    <source>
        <dbReference type="EMBL" id="KAF2266581.1"/>
    </source>
</evidence>
<accession>A0A9P4KDB8</accession>
<reference evidence="3" key="1">
    <citation type="journal article" date="2020" name="Stud. Mycol.">
        <title>101 Dothideomycetes genomes: A test case for predicting lifestyles and emergence of pathogens.</title>
        <authorList>
            <person name="Haridas S."/>
            <person name="Albert R."/>
            <person name="Binder M."/>
            <person name="Bloem J."/>
            <person name="LaButti K."/>
            <person name="Salamov A."/>
            <person name="Andreopoulos B."/>
            <person name="Baker S."/>
            <person name="Barry K."/>
            <person name="Bills G."/>
            <person name="Bluhm B."/>
            <person name="Cannon C."/>
            <person name="Castanera R."/>
            <person name="Culley D."/>
            <person name="Daum C."/>
            <person name="Ezra D."/>
            <person name="Gonzalez J."/>
            <person name="Henrissat B."/>
            <person name="Kuo A."/>
            <person name="Liang C."/>
            <person name="Lipzen A."/>
            <person name="Lutzoni F."/>
            <person name="Magnuson J."/>
            <person name="Mondo S."/>
            <person name="Nolan M."/>
            <person name="Ohm R."/>
            <person name="Pangilinan J."/>
            <person name="Park H.-J."/>
            <person name="Ramirez L."/>
            <person name="Alfaro M."/>
            <person name="Sun H."/>
            <person name="Tritt A."/>
            <person name="Yoshinaga Y."/>
            <person name="Zwiers L.-H."/>
            <person name="Turgeon B."/>
            <person name="Goodwin S."/>
            <person name="Spatafora J."/>
            <person name="Crous P."/>
            <person name="Grigoriev I."/>
        </authorList>
    </citation>
    <scope>NUCLEOTIDE SEQUENCE [LARGE SCALE GENOMIC DNA]</scope>
    <source>
        <strain evidence="3">CBS 304.66</strain>
    </source>
</reference>
<comment type="caution">
    <text evidence="2">The sequence shown here is derived from an EMBL/GenBank/DDBJ whole genome shotgun (WGS) entry which is preliminary data.</text>
</comment>
<keyword evidence="3" id="KW-1185">Reference proteome</keyword>
<feature type="compositionally biased region" description="Basic and acidic residues" evidence="1">
    <location>
        <begin position="189"/>
        <end position="204"/>
    </location>
</feature>
<proteinExistence type="predicted"/>
<name>A0A9P4KDB8_9PLEO</name>
<dbReference type="AlphaFoldDB" id="A0A9P4KDB8"/>
<gene>
    <name evidence="2" type="ORF">CC78DRAFT_614767</name>
</gene>
<sequence length="582" mass="64617">MTRIVELGRAVLSLQSAQLQLWLTTLITVSPQRESINFWQLNDSALLDFLLSGDSWVCRGNGMYIQIQLSVQGEPLARADTDELAGNIAWNQLNLQPSLPVLGIGVDPLLYERGKIRININHARGNTTPTASKHHRIFSNVHFADIKPPDGVPIIYLQSIRFSMEVFRIQQSIKTKGRKRLKVSSSEVRLSDSDTPKKSDRKSTLMECSSQDANGDTTPKQSVAMPHAATNPGSTTFPVALHDIGRLVDGAMRLSISRSLPKSATGLKIAANTFNGSLSNISPALWRPGYLSALSQRVHFMPIISRSLGQVSRSKIETIPLRDKFFDEKKFISQEADSGGLNASEADIQPILSSINARLWVYTQKELVSNAPTEALKAFWDSETQASLLLGSDDMLDDHRPLEEIYYPSIRMIDVLDSISNASEDKKHHIILRPSKDASNSPVREDDLFVETTDVGMRSPSVREYSPTENLFSEVEQKVQEREQSVPDTTDLDLIGVRHHRDVVQQTRRVEGRPNGMRRGRNASPTATRVVHDHHEEENLFGSNFLERKGKNDAHGPLWITKDLGIPGNGLGSSVTPTGEVS</sequence>
<dbReference type="OrthoDB" id="4187154at2759"/>